<sequence>MIFISWYHQNLPRIFGIFSFIINPVFIYLVITKSRSQMGNYKYLLIVFAVFDIFYSISEILTPIGVTGNKHGFVVFLTEGPFFDHPEFGQHVMSNRCGFISLSYALLIIHFAYRYMALFHPEKLPIFFRPIGIITVVIFLLAHAASWSLICQQCLAGNDEIREIVANDFLNDFGADSRKIPMLAALYYDASDYIRIRSWIGIFLLTIISFYAMSVYFVLGFKIMRKISHMQSTNKLSKNSLRLQKQLFQTLIIQTCIPIIASFLPTVLSWYAPIFGIDMEWWNTNVATVALAAFPFIDPLAVIYLIPSYRNALLRRKGHAIDDSSTAKTRATSKILSYTQEIHSHH</sequence>
<dbReference type="AlphaFoldDB" id="E3LJU0"/>
<feature type="transmembrane region" description="Helical" evidence="1">
    <location>
        <begin position="247"/>
        <end position="272"/>
    </location>
</feature>
<dbReference type="HOGENOM" id="CLU_036335_0_0_1"/>
<accession>E3LJU0</accession>
<dbReference type="SUPFAM" id="SSF81321">
    <property type="entry name" value="Family A G protein-coupled receptor-like"/>
    <property type="match status" value="1"/>
</dbReference>
<keyword evidence="1" id="KW-0472">Membrane</keyword>
<evidence type="ECO:0000256" key="1">
    <source>
        <dbReference type="SAM" id="Phobius"/>
    </source>
</evidence>
<feature type="transmembrane region" description="Helical" evidence="1">
    <location>
        <begin position="284"/>
        <end position="306"/>
    </location>
</feature>
<keyword evidence="1" id="KW-1133">Transmembrane helix</keyword>
<dbReference type="InterPro" id="IPR019423">
    <property type="entry name" value="7TM_GPCR_serpentine_rcpt_Srj"/>
</dbReference>
<dbReference type="EMBL" id="DS268410">
    <property type="protein sequence ID" value="EFP00110.1"/>
    <property type="molecule type" value="Genomic_DNA"/>
</dbReference>
<feature type="transmembrane region" description="Helical" evidence="1">
    <location>
        <begin position="199"/>
        <end position="221"/>
    </location>
</feature>
<protein>
    <submittedName>
        <fullName evidence="2">CRE-SRJ-9 protein</fullName>
    </submittedName>
</protein>
<keyword evidence="1" id="KW-0812">Transmembrane</keyword>
<feature type="transmembrane region" description="Helical" evidence="1">
    <location>
        <begin position="127"/>
        <end position="150"/>
    </location>
</feature>
<feature type="transmembrane region" description="Helical" evidence="1">
    <location>
        <begin position="98"/>
        <end position="115"/>
    </location>
</feature>
<reference evidence="2" key="1">
    <citation type="submission" date="2007-07" db="EMBL/GenBank/DDBJ databases">
        <title>PCAP assembly of the Caenorhabditis remanei genome.</title>
        <authorList>
            <consortium name="The Caenorhabditis remanei Sequencing Consortium"/>
            <person name="Wilson R.K."/>
        </authorList>
    </citation>
    <scope>NUCLEOTIDE SEQUENCE [LARGE SCALE GENOMIC DNA]</scope>
    <source>
        <strain evidence="2">PB4641</strain>
    </source>
</reference>
<gene>
    <name evidence="2" type="primary">Cre-srj-9</name>
    <name evidence="2" type="ORF">CRE_18899</name>
</gene>
<feature type="transmembrane region" description="Helical" evidence="1">
    <location>
        <begin position="12"/>
        <end position="31"/>
    </location>
</feature>
<evidence type="ECO:0000313" key="2">
    <source>
        <dbReference type="EMBL" id="EFP00110.1"/>
    </source>
</evidence>
<dbReference type="Gene3D" id="1.20.1070.10">
    <property type="entry name" value="Rhodopsin 7-helix transmembrane proteins"/>
    <property type="match status" value="1"/>
</dbReference>
<name>E3LJU0_CAERE</name>
<proteinExistence type="predicted"/>
<organism evidence="3">
    <name type="scientific">Caenorhabditis remanei</name>
    <name type="common">Caenorhabditis vulgaris</name>
    <dbReference type="NCBI Taxonomy" id="31234"/>
    <lineage>
        <taxon>Eukaryota</taxon>
        <taxon>Metazoa</taxon>
        <taxon>Ecdysozoa</taxon>
        <taxon>Nematoda</taxon>
        <taxon>Chromadorea</taxon>
        <taxon>Rhabditida</taxon>
        <taxon>Rhabditina</taxon>
        <taxon>Rhabditomorpha</taxon>
        <taxon>Rhabditoidea</taxon>
        <taxon>Rhabditidae</taxon>
        <taxon>Peloderinae</taxon>
        <taxon>Caenorhabditis</taxon>
    </lineage>
</organism>
<keyword evidence="3" id="KW-1185">Reference proteome</keyword>
<evidence type="ECO:0000313" key="3">
    <source>
        <dbReference type="Proteomes" id="UP000008281"/>
    </source>
</evidence>
<dbReference type="eggNOG" id="ENOG502SZQJ">
    <property type="taxonomic scope" value="Eukaryota"/>
</dbReference>
<dbReference type="FunCoup" id="E3LJU0">
    <property type="interactions" value="13"/>
</dbReference>
<dbReference type="STRING" id="31234.E3LJU0"/>
<dbReference type="PANTHER" id="PTHR45907">
    <property type="entry name" value="SERPENTINE RECEPTOR, CLASS J"/>
    <property type="match status" value="1"/>
</dbReference>
<dbReference type="GeneID" id="9839214"/>
<dbReference type="CTD" id="9839214"/>
<dbReference type="PANTHER" id="PTHR45907:SF15">
    <property type="entry name" value="SERPENTINE RECEPTOR, CLASS J"/>
    <property type="match status" value="1"/>
</dbReference>
<dbReference type="KEGG" id="crq:GCK72_019276"/>
<dbReference type="OMA" id="MEWWNTN"/>
<dbReference type="RefSeq" id="XP_003115622.2">
    <property type="nucleotide sequence ID" value="XM_003115574.2"/>
</dbReference>
<dbReference type="OrthoDB" id="5790586at2759"/>
<dbReference type="InParanoid" id="E3LJU0"/>
<dbReference type="Pfam" id="PF10319">
    <property type="entry name" value="7TM_GPCR_Srj"/>
    <property type="match status" value="1"/>
</dbReference>
<dbReference type="Proteomes" id="UP000008281">
    <property type="component" value="Unassembled WGS sequence"/>
</dbReference>
<feature type="transmembrane region" description="Helical" evidence="1">
    <location>
        <begin position="43"/>
        <end position="66"/>
    </location>
</feature>